<protein>
    <submittedName>
        <fullName evidence="2">Long-chain fatty acid--CoA ligase</fullName>
    </submittedName>
</protein>
<evidence type="ECO:0000313" key="3">
    <source>
        <dbReference type="Proteomes" id="UP000192486"/>
    </source>
</evidence>
<dbReference type="InterPro" id="IPR042099">
    <property type="entry name" value="ANL_N_sf"/>
</dbReference>
<evidence type="ECO:0000313" key="2">
    <source>
        <dbReference type="EMBL" id="ARF14402.1"/>
    </source>
</evidence>
<feature type="domain" description="Acyl-protein synthetase LuxE" evidence="1">
    <location>
        <begin position="21"/>
        <end position="350"/>
    </location>
</feature>
<keyword evidence="2" id="KW-0436">Ligase</keyword>
<reference evidence="2 3" key="1">
    <citation type="submission" date="2016-04" db="EMBL/GenBank/DDBJ databases">
        <title>Comparative Genomics and Epigenetics of Sporosarcina ureae.</title>
        <authorList>
            <person name="Oliver A.S."/>
            <person name="Cooper K.K."/>
        </authorList>
    </citation>
    <scope>NUCLEOTIDE SEQUENCE [LARGE SCALE GENOMIC DNA]</scope>
    <source>
        <strain evidence="2 3">S204</strain>
    </source>
</reference>
<name>A0ABM6JWR1_SPOUR</name>
<dbReference type="Proteomes" id="UP000192486">
    <property type="component" value="Chromosome"/>
</dbReference>
<gene>
    <name evidence="2" type="ORF">SporoS204_09750</name>
</gene>
<dbReference type="GO" id="GO:0016874">
    <property type="term" value="F:ligase activity"/>
    <property type="evidence" value="ECO:0007669"/>
    <property type="project" value="UniProtKB-KW"/>
</dbReference>
<dbReference type="Pfam" id="PF04443">
    <property type="entry name" value="LuxE"/>
    <property type="match status" value="1"/>
</dbReference>
<dbReference type="EMBL" id="CP015108">
    <property type="protein sequence ID" value="ARF14402.1"/>
    <property type="molecule type" value="Genomic_DNA"/>
</dbReference>
<dbReference type="Gene3D" id="3.40.50.12780">
    <property type="entry name" value="N-terminal domain of ligase-like"/>
    <property type="match status" value="1"/>
</dbReference>
<sequence length="361" mass="40254">MTKQEIVESTLAFLDQSSSSEAEFNGQALSLFRYQYENNLPYQTYCRAKGKTPRLVKSWTEIPAVPIDAFKEVPLSCTNIETALATFMTSGTTRGERGKHYHSTLEVYDQSMQTVFKKRFMGSDQKIPMGILFPKTDLMPNSSLAHYLALAAQTFSGDDFTYFVDDCGLQTNQLIQELEKRESEGNPYALLGASFSFVHLFEVLAKQGRRFSLPEGSKLLDTGGFKKQSEELDLTSFYQKMTYYLGVKTENCINMFGMTELSTQFYDEGNAIIPSEKSGPHWIRTRVVDPITGVDQPDGEPGVLIQYDLANVNSVAAILTEDMGVKKENGFLFLGRVEGAEAKGCSLALEAFVQVTQGAFK</sequence>
<evidence type="ECO:0000259" key="1">
    <source>
        <dbReference type="Pfam" id="PF04443"/>
    </source>
</evidence>
<dbReference type="InterPro" id="IPR007534">
    <property type="entry name" value="LuxE"/>
</dbReference>
<keyword evidence="3" id="KW-1185">Reference proteome</keyword>
<dbReference type="RefSeq" id="WP_029053394.1">
    <property type="nucleotide sequence ID" value="NZ_CP015108.1"/>
</dbReference>
<accession>A0ABM6JWR1</accession>
<proteinExistence type="predicted"/>
<organism evidence="2 3">
    <name type="scientific">Sporosarcina ureae</name>
    <dbReference type="NCBI Taxonomy" id="1571"/>
    <lineage>
        <taxon>Bacteria</taxon>
        <taxon>Bacillati</taxon>
        <taxon>Bacillota</taxon>
        <taxon>Bacilli</taxon>
        <taxon>Bacillales</taxon>
        <taxon>Caryophanaceae</taxon>
        <taxon>Sporosarcina</taxon>
    </lineage>
</organism>